<feature type="transmembrane region" description="Helical" evidence="2">
    <location>
        <begin position="71"/>
        <end position="92"/>
    </location>
</feature>
<dbReference type="Proteomes" id="UP000242656">
    <property type="component" value="Unassembled WGS sequence"/>
</dbReference>
<evidence type="ECO:0000256" key="2">
    <source>
        <dbReference type="SAM" id="Phobius"/>
    </source>
</evidence>
<proteinExistence type="predicted"/>
<keyword evidence="2" id="KW-0472">Membrane</keyword>
<gene>
    <name evidence="3" type="ORF">COI93_16600</name>
</gene>
<feature type="region of interest" description="Disordered" evidence="1">
    <location>
        <begin position="95"/>
        <end position="144"/>
    </location>
</feature>
<comment type="caution">
    <text evidence="3">The sequence shown here is derived from an EMBL/GenBank/DDBJ whole genome shotgun (WGS) entry which is preliminary data.</text>
</comment>
<evidence type="ECO:0000313" key="4">
    <source>
        <dbReference type="Proteomes" id="UP000242656"/>
    </source>
</evidence>
<dbReference type="AlphaFoldDB" id="A0A2B0LV45"/>
<keyword evidence="2" id="KW-0812">Transmembrane</keyword>
<organism evidence="3 4">
    <name type="scientific">Bacillus cereus</name>
    <dbReference type="NCBI Taxonomy" id="1396"/>
    <lineage>
        <taxon>Bacteria</taxon>
        <taxon>Bacillati</taxon>
        <taxon>Bacillota</taxon>
        <taxon>Bacilli</taxon>
        <taxon>Bacillales</taxon>
        <taxon>Bacillaceae</taxon>
        <taxon>Bacillus</taxon>
        <taxon>Bacillus cereus group</taxon>
    </lineage>
</organism>
<dbReference type="InterPro" id="IPR057360">
    <property type="entry name" value="YxzE"/>
</dbReference>
<dbReference type="EMBL" id="NUWN01000064">
    <property type="protein sequence ID" value="PFK35747.1"/>
    <property type="molecule type" value="Genomic_DNA"/>
</dbReference>
<reference evidence="3 4" key="1">
    <citation type="submission" date="2017-09" db="EMBL/GenBank/DDBJ databases">
        <title>Large-scale bioinformatics analysis of Bacillus genomes uncovers conserved roles of natural products in bacterial physiology.</title>
        <authorList>
            <consortium name="Agbiome Team Llc"/>
            <person name="Bleich R.M."/>
            <person name="Grubbs K.J."/>
            <person name="Santa Maria K.C."/>
            <person name="Allen S.E."/>
            <person name="Farag S."/>
            <person name="Shank E.A."/>
            <person name="Bowers A."/>
        </authorList>
    </citation>
    <scope>NUCLEOTIDE SEQUENCE [LARGE SCALE GENOMIC DNA]</scope>
    <source>
        <strain evidence="3 4">AFS083043</strain>
    </source>
</reference>
<evidence type="ECO:0000313" key="3">
    <source>
        <dbReference type="EMBL" id="PFK35747.1"/>
    </source>
</evidence>
<feature type="compositionally biased region" description="Gly residues" evidence="1">
    <location>
        <begin position="134"/>
        <end position="144"/>
    </location>
</feature>
<accession>A0A2B0LV45</accession>
<keyword evidence="2" id="KW-1133">Transmembrane helix</keyword>
<feature type="transmembrane region" description="Helical" evidence="2">
    <location>
        <begin position="38"/>
        <end position="59"/>
    </location>
</feature>
<dbReference type="RefSeq" id="WP_098491722.1">
    <property type="nucleotide sequence ID" value="NZ_NUWN01000064.1"/>
</dbReference>
<feature type="compositionally biased region" description="Low complexity" evidence="1">
    <location>
        <begin position="111"/>
        <end position="133"/>
    </location>
</feature>
<name>A0A2B0LV45_BACCE</name>
<evidence type="ECO:0000256" key="1">
    <source>
        <dbReference type="SAM" id="MobiDB-lite"/>
    </source>
</evidence>
<sequence>MGKKSRKKKQIKRQKYIKKKQEQNIPFQKKLAFRIEEIARYISMILYVVLSMYLFGVCYQIEIRPEFLEDIFQGIAFFAPFVLFFVVFGTVWPSRESREDKRKQQKKKRSSYSSDSSSGFVNDSSNDCSSASDSGGGDCGGGGD</sequence>
<protein>
    <submittedName>
        <fullName evidence="3">Uncharacterized protein</fullName>
    </submittedName>
</protein>
<dbReference type="Pfam" id="PF25184">
    <property type="entry name" value="YxzE"/>
    <property type="match status" value="1"/>
</dbReference>